<name>A0A2P2LQN2_RHIMU</name>
<accession>A0A2P2LQN2</accession>
<dbReference type="EMBL" id="GGEC01039795">
    <property type="protein sequence ID" value="MBX20279.1"/>
    <property type="molecule type" value="Transcribed_RNA"/>
</dbReference>
<protein>
    <submittedName>
        <fullName evidence="1">Uncharacterized protein</fullName>
    </submittedName>
</protein>
<organism evidence="1">
    <name type="scientific">Rhizophora mucronata</name>
    <name type="common">Asiatic mangrove</name>
    <dbReference type="NCBI Taxonomy" id="61149"/>
    <lineage>
        <taxon>Eukaryota</taxon>
        <taxon>Viridiplantae</taxon>
        <taxon>Streptophyta</taxon>
        <taxon>Embryophyta</taxon>
        <taxon>Tracheophyta</taxon>
        <taxon>Spermatophyta</taxon>
        <taxon>Magnoliopsida</taxon>
        <taxon>eudicotyledons</taxon>
        <taxon>Gunneridae</taxon>
        <taxon>Pentapetalae</taxon>
        <taxon>rosids</taxon>
        <taxon>fabids</taxon>
        <taxon>Malpighiales</taxon>
        <taxon>Rhizophoraceae</taxon>
        <taxon>Rhizophora</taxon>
    </lineage>
</organism>
<sequence>MFNCLLFLPKLPFLQRGFTRIMGTLWFPAMGDLTKCERRYVTWSQ</sequence>
<proteinExistence type="predicted"/>
<evidence type="ECO:0000313" key="1">
    <source>
        <dbReference type="EMBL" id="MBX20279.1"/>
    </source>
</evidence>
<reference evidence="1" key="1">
    <citation type="submission" date="2018-02" db="EMBL/GenBank/DDBJ databases">
        <title>Rhizophora mucronata_Transcriptome.</title>
        <authorList>
            <person name="Meera S.P."/>
            <person name="Sreeshan A."/>
            <person name="Augustine A."/>
        </authorList>
    </citation>
    <scope>NUCLEOTIDE SEQUENCE</scope>
    <source>
        <tissue evidence="1">Leaf</tissue>
    </source>
</reference>
<dbReference type="AlphaFoldDB" id="A0A2P2LQN2"/>